<name>A0A6J7XJH4_9CAUD</name>
<proteinExistence type="predicted"/>
<organism evidence="2">
    <name type="scientific">uncultured Caudovirales phage</name>
    <dbReference type="NCBI Taxonomy" id="2100421"/>
    <lineage>
        <taxon>Viruses</taxon>
        <taxon>Duplodnaviria</taxon>
        <taxon>Heunggongvirae</taxon>
        <taxon>Uroviricota</taxon>
        <taxon>Caudoviricetes</taxon>
        <taxon>Peduoviridae</taxon>
        <taxon>Maltschvirus</taxon>
        <taxon>Maltschvirus maltsch</taxon>
    </lineage>
</organism>
<dbReference type="InterPro" id="IPR043729">
    <property type="entry name" value="DUF5672"/>
</dbReference>
<evidence type="ECO:0000259" key="1">
    <source>
        <dbReference type="Pfam" id="PF18922"/>
    </source>
</evidence>
<evidence type="ECO:0000313" key="2">
    <source>
        <dbReference type="EMBL" id="CAB5230093.1"/>
    </source>
</evidence>
<sequence>MNHNDLTIVSVYGHNNGASVIPSIKRSMAELPGSRGLLLSIAKPDNLPDNIEWKQVGFINYLQYSVFMMHQLYAFIDTEYCLIVQDDGWVLDGGNFLPEYYEYDYIGAPSHCGFLPQAEGFHLFLNFTWVGTPGVRVVQNGGFSLRSRRFLSACNKHGITHLQANDIHGWNEDAQLSALLKPQLQALGYRYAPDHIAKYFSMEYVGRGFHEEGFAFEKLLGCHAQSRKLMDDDHVVIPSDITNAYGEMEFLDYLQSTGYTVEYRYEVPVEV</sequence>
<reference evidence="2" key="1">
    <citation type="submission" date="2020-05" db="EMBL/GenBank/DDBJ databases">
        <authorList>
            <person name="Chiriac C."/>
            <person name="Salcher M."/>
            <person name="Ghai R."/>
            <person name="Kavagutti S V."/>
        </authorList>
    </citation>
    <scope>NUCLEOTIDE SEQUENCE</scope>
</reference>
<accession>A0A6J7XJH4</accession>
<protein>
    <recommendedName>
        <fullName evidence="1">DUF5672 domain-containing protein</fullName>
    </recommendedName>
</protein>
<feature type="domain" description="DUF5672" evidence="1">
    <location>
        <begin position="60"/>
        <end position="210"/>
    </location>
</feature>
<dbReference type="Pfam" id="PF18922">
    <property type="entry name" value="DUF5672"/>
    <property type="match status" value="1"/>
</dbReference>
<dbReference type="EMBL" id="LR798411">
    <property type="protein sequence ID" value="CAB5230093.1"/>
    <property type="molecule type" value="Genomic_DNA"/>
</dbReference>
<gene>
    <name evidence="2" type="ORF">UFOVP1562_37</name>
</gene>